<dbReference type="GO" id="GO:0046872">
    <property type="term" value="F:metal ion binding"/>
    <property type="evidence" value="ECO:0007669"/>
    <property type="project" value="UniProtKB-KW"/>
</dbReference>
<keyword evidence="3" id="KW-0560">Oxidoreductase</keyword>
<dbReference type="InterPro" id="IPR050231">
    <property type="entry name" value="Iron_ascorbate_oxido_reductase"/>
</dbReference>
<dbReference type="PRINTS" id="PR00682">
    <property type="entry name" value="IPNSYNTHASE"/>
</dbReference>
<name>A0ABC8TMX0_9AQUA</name>
<evidence type="ECO:0000313" key="7">
    <source>
        <dbReference type="Proteomes" id="UP001642360"/>
    </source>
</evidence>
<feature type="domain" description="Fe2OG dioxygenase" evidence="5">
    <location>
        <begin position="191"/>
        <end position="291"/>
    </location>
</feature>
<organism evidence="6 7">
    <name type="scientific">Ilex paraguariensis</name>
    <name type="common">yerba mate</name>
    <dbReference type="NCBI Taxonomy" id="185542"/>
    <lineage>
        <taxon>Eukaryota</taxon>
        <taxon>Viridiplantae</taxon>
        <taxon>Streptophyta</taxon>
        <taxon>Embryophyta</taxon>
        <taxon>Tracheophyta</taxon>
        <taxon>Spermatophyta</taxon>
        <taxon>Magnoliopsida</taxon>
        <taxon>eudicotyledons</taxon>
        <taxon>Gunneridae</taxon>
        <taxon>Pentapetalae</taxon>
        <taxon>asterids</taxon>
        <taxon>campanulids</taxon>
        <taxon>Aquifoliales</taxon>
        <taxon>Aquifoliaceae</taxon>
        <taxon>Ilex</taxon>
    </lineage>
</organism>
<dbReference type="InterPro" id="IPR027443">
    <property type="entry name" value="IPNS-like_sf"/>
</dbReference>
<accession>A0ABC8TMX0</accession>
<dbReference type="PANTHER" id="PTHR47990">
    <property type="entry name" value="2-OXOGLUTARATE (2OG) AND FE(II)-DEPENDENT OXYGENASE SUPERFAMILY PROTEIN-RELATED"/>
    <property type="match status" value="1"/>
</dbReference>
<evidence type="ECO:0000256" key="4">
    <source>
        <dbReference type="SAM" id="MobiDB-lite"/>
    </source>
</evidence>
<dbReference type="Gene3D" id="2.60.120.330">
    <property type="entry name" value="B-lactam Antibiotic, Isopenicillin N Synthase, Chain"/>
    <property type="match status" value="1"/>
</dbReference>
<dbReference type="InterPro" id="IPR026992">
    <property type="entry name" value="DIOX_N"/>
</dbReference>
<evidence type="ECO:0000259" key="5">
    <source>
        <dbReference type="PROSITE" id="PS51471"/>
    </source>
</evidence>
<evidence type="ECO:0000256" key="3">
    <source>
        <dbReference type="RuleBase" id="RU003682"/>
    </source>
</evidence>
<protein>
    <recommendedName>
        <fullName evidence="5">Fe2OG dioxygenase domain-containing protein</fullName>
    </recommendedName>
</protein>
<gene>
    <name evidence="6" type="ORF">ILEXP_LOCUS40287</name>
</gene>
<evidence type="ECO:0000256" key="1">
    <source>
        <dbReference type="ARBA" id="ARBA00022723"/>
    </source>
</evidence>
<dbReference type="Pfam" id="PF03171">
    <property type="entry name" value="2OG-FeII_Oxy"/>
    <property type="match status" value="1"/>
</dbReference>
<dbReference type="PROSITE" id="PS51471">
    <property type="entry name" value="FE2OG_OXY"/>
    <property type="match status" value="1"/>
</dbReference>
<reference evidence="6 7" key="1">
    <citation type="submission" date="2024-02" db="EMBL/GenBank/DDBJ databases">
        <authorList>
            <person name="Vignale AGUSTIN F."/>
            <person name="Sosa J E."/>
            <person name="Modenutti C."/>
        </authorList>
    </citation>
    <scope>NUCLEOTIDE SEQUENCE [LARGE SCALE GENOMIC DNA]</scope>
</reference>
<dbReference type="GO" id="GO:0016705">
    <property type="term" value="F:oxidoreductase activity, acting on paired donors, with incorporation or reduction of molecular oxygen"/>
    <property type="evidence" value="ECO:0007669"/>
    <property type="project" value="UniProtKB-ARBA"/>
</dbReference>
<keyword evidence="7" id="KW-1185">Reference proteome</keyword>
<dbReference type="AlphaFoldDB" id="A0ABC8TMX0"/>
<proteinExistence type="inferred from homology"/>
<dbReference type="InterPro" id="IPR005123">
    <property type="entry name" value="Oxoglu/Fe-dep_dioxygenase_dom"/>
</dbReference>
<keyword evidence="2 3" id="KW-0408">Iron</keyword>
<dbReference type="Proteomes" id="UP001642360">
    <property type="component" value="Unassembled WGS sequence"/>
</dbReference>
<dbReference type="SUPFAM" id="SSF51197">
    <property type="entry name" value="Clavaminate synthase-like"/>
    <property type="match status" value="1"/>
</dbReference>
<sequence length="336" mass="38265">MAESTLESYPPLFRQTSNTNLGVDSDEPTKQVPDSDPLPVIDLQCINQAKLSEACRDWGMFRLVNHGIPTTLLSRLHEHARKLFSFTFESKQALFTRPMAYSWGTPALTPSGEVIEKGLNLNVQNLNWMEGFFAPLGQLSQLQTQDPMLDYFRLLLEEYGIHQFRLATTIFEAMAEDLKLCLKQSKSYLSPTTGMLRAYRYPRCPEALDQACGLDVHTDSSVLSILNQDEGGLQIYKDGDWIDVKPIPNTLVINLGDMMQAISNDKYLSAKHRVKVNKHKERISICYFVFPEEDTVIKSSKYKPFTYADFRAEVQQDLKTVGFKVGLQRFRLTKAC</sequence>
<comment type="caution">
    <text evidence="6">The sequence shown here is derived from an EMBL/GenBank/DDBJ whole genome shotgun (WGS) entry which is preliminary data.</text>
</comment>
<keyword evidence="1 3" id="KW-0479">Metal-binding</keyword>
<evidence type="ECO:0000256" key="2">
    <source>
        <dbReference type="ARBA" id="ARBA00023004"/>
    </source>
</evidence>
<dbReference type="EMBL" id="CAUOFW020005580">
    <property type="protein sequence ID" value="CAK9170781.1"/>
    <property type="molecule type" value="Genomic_DNA"/>
</dbReference>
<feature type="region of interest" description="Disordered" evidence="4">
    <location>
        <begin position="1"/>
        <end position="36"/>
    </location>
</feature>
<dbReference type="Pfam" id="PF14226">
    <property type="entry name" value="DIOX_N"/>
    <property type="match status" value="1"/>
</dbReference>
<dbReference type="InterPro" id="IPR044861">
    <property type="entry name" value="IPNS-like_FE2OG_OXY"/>
</dbReference>
<evidence type="ECO:0000313" key="6">
    <source>
        <dbReference type="EMBL" id="CAK9170781.1"/>
    </source>
</evidence>
<comment type="similarity">
    <text evidence="3">Belongs to the iron/ascorbate-dependent oxidoreductase family.</text>
</comment>